<protein>
    <submittedName>
        <fullName evidence="1">DUF2691 family protein</fullName>
    </submittedName>
</protein>
<sequence>MIRGVSFNIPQLKSNTLWKIFSAIDINKYYWYIIQSQTEVWDNLLENDFFKQECYPGEEFSTCIQSNHYIVFLKLQAYSTFTNMRNMCEYNDYIKSDCQLILLVHDCEYVELYSKDQYTINLIYQRAAANGYKEIEYIMDNNDGRKVLDIL</sequence>
<dbReference type="RefSeq" id="WP_118644714.1">
    <property type="nucleotide sequence ID" value="NZ_CP060635.1"/>
</dbReference>
<dbReference type="Pfam" id="PF10903">
    <property type="entry name" value="DUF2691"/>
    <property type="match status" value="1"/>
</dbReference>
<name>A0A7G9GCS1_9FIRM</name>
<dbReference type="InterPro" id="IPR020216">
    <property type="entry name" value="Uncharacterised_YncE"/>
</dbReference>
<proteinExistence type="predicted"/>
<dbReference type="KEGG" id="whj:H9Q79_17395"/>
<accession>A0A7G9GCS1</accession>
<evidence type="ECO:0000313" key="2">
    <source>
        <dbReference type="Proteomes" id="UP000515860"/>
    </source>
</evidence>
<dbReference type="Proteomes" id="UP000515860">
    <property type="component" value="Chromosome"/>
</dbReference>
<keyword evidence="2" id="KW-1185">Reference proteome</keyword>
<gene>
    <name evidence="1" type="ORF">H9Q79_17395</name>
</gene>
<dbReference type="AlphaFoldDB" id="A0A7G9GCS1"/>
<evidence type="ECO:0000313" key="1">
    <source>
        <dbReference type="EMBL" id="QNM08603.1"/>
    </source>
</evidence>
<organism evidence="1 2">
    <name type="scientific">Wansuia hejianensis</name>
    <dbReference type="NCBI Taxonomy" id="2763667"/>
    <lineage>
        <taxon>Bacteria</taxon>
        <taxon>Bacillati</taxon>
        <taxon>Bacillota</taxon>
        <taxon>Clostridia</taxon>
        <taxon>Lachnospirales</taxon>
        <taxon>Lachnospiraceae</taxon>
        <taxon>Wansuia</taxon>
    </lineage>
</organism>
<reference evidence="1 2" key="1">
    <citation type="submission" date="2020-08" db="EMBL/GenBank/DDBJ databases">
        <authorList>
            <person name="Liu C."/>
            <person name="Sun Q."/>
        </authorList>
    </citation>
    <scope>NUCLEOTIDE SEQUENCE [LARGE SCALE GENOMIC DNA]</scope>
    <source>
        <strain evidence="1 2">NSJ-29</strain>
    </source>
</reference>
<dbReference type="EMBL" id="CP060635">
    <property type="protein sequence ID" value="QNM08603.1"/>
    <property type="molecule type" value="Genomic_DNA"/>
</dbReference>